<dbReference type="Proteomes" id="UP001208570">
    <property type="component" value="Unassembled WGS sequence"/>
</dbReference>
<dbReference type="InterPro" id="IPR005135">
    <property type="entry name" value="Endo/exonuclease/phosphatase"/>
</dbReference>
<feature type="region of interest" description="Disordered" evidence="1">
    <location>
        <begin position="83"/>
        <end position="105"/>
    </location>
</feature>
<evidence type="ECO:0000313" key="4">
    <source>
        <dbReference type="Proteomes" id="UP001208570"/>
    </source>
</evidence>
<comment type="caution">
    <text evidence="3">The sequence shown here is derived from an EMBL/GenBank/DDBJ whole genome shotgun (WGS) entry which is preliminary data.</text>
</comment>
<dbReference type="InterPro" id="IPR036691">
    <property type="entry name" value="Endo/exonu/phosph_ase_sf"/>
</dbReference>
<evidence type="ECO:0000313" key="3">
    <source>
        <dbReference type="EMBL" id="KAK2159518.1"/>
    </source>
</evidence>
<proteinExistence type="predicted"/>
<name>A0AAD9N8P0_9ANNE</name>
<dbReference type="EMBL" id="JAODUP010000151">
    <property type="protein sequence ID" value="KAK2159518.1"/>
    <property type="molecule type" value="Genomic_DNA"/>
</dbReference>
<keyword evidence="4" id="KW-1185">Reference proteome</keyword>
<gene>
    <name evidence="3" type="ORF">LSH36_151g00013</name>
</gene>
<feature type="domain" description="Endonuclease/exonuclease/phosphatase" evidence="2">
    <location>
        <begin position="31"/>
        <end position="83"/>
    </location>
</feature>
<organism evidence="3 4">
    <name type="scientific">Paralvinella palmiformis</name>
    <dbReference type="NCBI Taxonomy" id="53620"/>
    <lineage>
        <taxon>Eukaryota</taxon>
        <taxon>Metazoa</taxon>
        <taxon>Spiralia</taxon>
        <taxon>Lophotrochozoa</taxon>
        <taxon>Annelida</taxon>
        <taxon>Polychaeta</taxon>
        <taxon>Sedentaria</taxon>
        <taxon>Canalipalpata</taxon>
        <taxon>Terebellida</taxon>
        <taxon>Terebelliformia</taxon>
        <taxon>Alvinellidae</taxon>
        <taxon>Paralvinella</taxon>
    </lineage>
</organism>
<dbReference type="Pfam" id="PF14529">
    <property type="entry name" value="Exo_endo_phos_2"/>
    <property type="match status" value="1"/>
</dbReference>
<dbReference type="Gene3D" id="3.60.10.10">
    <property type="entry name" value="Endonuclease/exonuclease/phosphatase"/>
    <property type="match status" value="1"/>
</dbReference>
<protein>
    <recommendedName>
        <fullName evidence="2">Endonuclease/exonuclease/phosphatase domain-containing protein</fullName>
    </recommendedName>
</protein>
<evidence type="ECO:0000256" key="1">
    <source>
        <dbReference type="SAM" id="MobiDB-lite"/>
    </source>
</evidence>
<reference evidence="3" key="1">
    <citation type="journal article" date="2023" name="Mol. Biol. Evol.">
        <title>Third-Generation Sequencing Reveals the Adaptive Role of the Epigenome in Three Deep-Sea Polychaetes.</title>
        <authorList>
            <person name="Perez M."/>
            <person name="Aroh O."/>
            <person name="Sun Y."/>
            <person name="Lan Y."/>
            <person name="Juniper S.K."/>
            <person name="Young C.R."/>
            <person name="Angers B."/>
            <person name="Qian P.Y."/>
        </authorList>
    </citation>
    <scope>NUCLEOTIDE SEQUENCE</scope>
    <source>
        <strain evidence="3">P08H-3</strain>
    </source>
</reference>
<sequence length="105" mass="11499">MNWTKNANHVAPDTEIVFAKIKNKKKEGSILLGCCYRPPSSDLSYTNSLTNSICSLTQHSPSPTVCIGGDFNLPDIQWEDHQISGQKALPNPSMRHSSQPSKTSA</sequence>
<evidence type="ECO:0000259" key="2">
    <source>
        <dbReference type="Pfam" id="PF14529"/>
    </source>
</evidence>
<dbReference type="AlphaFoldDB" id="A0AAD9N8P0"/>
<dbReference type="GO" id="GO:0003824">
    <property type="term" value="F:catalytic activity"/>
    <property type="evidence" value="ECO:0007669"/>
    <property type="project" value="InterPro"/>
</dbReference>
<accession>A0AAD9N8P0</accession>
<feature type="compositionally biased region" description="Polar residues" evidence="1">
    <location>
        <begin position="94"/>
        <end position="105"/>
    </location>
</feature>
<dbReference type="SUPFAM" id="SSF56219">
    <property type="entry name" value="DNase I-like"/>
    <property type="match status" value="1"/>
</dbReference>